<dbReference type="AlphaFoldDB" id="A0A2A3ZUT3"/>
<accession>A0A2A3ZUT3</accession>
<gene>
    <name evidence="2" type="ORF">CIK59_02780</name>
</gene>
<dbReference type="InterPro" id="IPR007331">
    <property type="entry name" value="Htaa"/>
</dbReference>
<evidence type="ECO:0000313" key="3">
    <source>
        <dbReference type="Proteomes" id="UP000217881"/>
    </source>
</evidence>
<dbReference type="Proteomes" id="UP000217881">
    <property type="component" value="Unassembled WGS sequence"/>
</dbReference>
<name>A0A2A3ZUT3_BREAU</name>
<protein>
    <recommendedName>
        <fullName evidence="1">Htaa domain-containing protein</fullName>
    </recommendedName>
</protein>
<comment type="caution">
    <text evidence="2">The sequence shown here is derived from an EMBL/GenBank/DDBJ whole genome shotgun (WGS) entry which is preliminary data.</text>
</comment>
<proteinExistence type="predicted"/>
<evidence type="ECO:0000313" key="2">
    <source>
        <dbReference type="EMBL" id="PCC55105.1"/>
    </source>
</evidence>
<dbReference type="RefSeq" id="WP_096145686.1">
    <property type="nucleotide sequence ID" value="NZ_NRHA01000005.1"/>
</dbReference>
<organism evidence="2 3">
    <name type="scientific">Brevibacterium aurantiacum</name>
    <dbReference type="NCBI Taxonomy" id="273384"/>
    <lineage>
        <taxon>Bacteria</taxon>
        <taxon>Bacillati</taxon>
        <taxon>Actinomycetota</taxon>
        <taxon>Actinomycetes</taxon>
        <taxon>Micrococcales</taxon>
        <taxon>Brevibacteriaceae</taxon>
        <taxon>Brevibacterium</taxon>
    </lineage>
</organism>
<reference evidence="2 3" key="1">
    <citation type="journal article" date="2017" name="Elife">
        <title>Extensive horizontal gene transfer in cheese-associated bacteria.</title>
        <authorList>
            <person name="Bonham K.S."/>
            <person name="Wolfe B.E."/>
            <person name="Dutton R.J."/>
        </authorList>
    </citation>
    <scope>NUCLEOTIDE SEQUENCE [LARGE SCALE GENOMIC DNA]</scope>
    <source>
        <strain evidence="2 3">738_8</strain>
    </source>
</reference>
<dbReference type="EMBL" id="NRHA01000005">
    <property type="protein sequence ID" value="PCC55105.1"/>
    <property type="molecule type" value="Genomic_DNA"/>
</dbReference>
<sequence>MWTTRQISDPGDLAGQPRLEWGIREGFRDYLSGVPDAEVVLDGVVFDEESERFVFPLAAKSLLATSGSLRVRAHDGALDLRLSRLRPVTGEKSWELLDSTDQAISRLPGRPPEPDAPEWKFAQVLLTDYGSSLFAGHYGPWASMDPLIVDFGS</sequence>
<feature type="domain" description="Htaa" evidence="1">
    <location>
        <begin position="18"/>
        <end position="147"/>
    </location>
</feature>
<evidence type="ECO:0000259" key="1">
    <source>
        <dbReference type="Pfam" id="PF04213"/>
    </source>
</evidence>
<dbReference type="Pfam" id="PF04213">
    <property type="entry name" value="HtaA"/>
    <property type="match status" value="1"/>
</dbReference>